<organism evidence="1 2">
    <name type="scientific">Paenibacillus tianjinensis</name>
    <dbReference type="NCBI Taxonomy" id="2810347"/>
    <lineage>
        <taxon>Bacteria</taxon>
        <taxon>Bacillati</taxon>
        <taxon>Bacillota</taxon>
        <taxon>Bacilli</taxon>
        <taxon>Bacillales</taxon>
        <taxon>Paenibacillaceae</taxon>
        <taxon>Paenibacillus</taxon>
    </lineage>
</organism>
<reference evidence="1 2" key="1">
    <citation type="submission" date="2021-02" db="EMBL/GenBank/DDBJ databases">
        <title>Paenibacillus tianjinensis sp. nov.</title>
        <authorList>
            <person name="Liu H."/>
        </authorList>
    </citation>
    <scope>NUCLEOTIDE SEQUENCE [LARGE SCALE GENOMIC DNA]</scope>
    <source>
        <strain evidence="1 2">TB2019</strain>
    </source>
</reference>
<dbReference type="Proteomes" id="UP000663452">
    <property type="component" value="Chromosome"/>
</dbReference>
<protein>
    <recommendedName>
        <fullName evidence="3">DUF2726 domain-containing protein</fullName>
    </recommendedName>
</protein>
<keyword evidence="2" id="KW-1185">Reference proteome</keyword>
<evidence type="ECO:0008006" key="3">
    <source>
        <dbReference type="Google" id="ProtNLM"/>
    </source>
</evidence>
<sequence>MNIYNMNNKKKTTQEISEEINNLSFGEYELVGEYVNKKIKVNILHKKCGNEFSMQINNFRIGQRCPPCSRKTVTAKQTKSHDQFVKEVEILRPKSFIIMSLYQGSKQKIKVRHIRCGREFLIWPSRLLQSRGLCCEYCSRNDRKIGLEKFCEIVKEMRNNEYEVIGEYINSSTKVLIKHKPCGYVYKITPSHFVHSGSECIKCNKLIPLTEEDVVNRFVELKLKDYKLGDINLQKKKIVVTHLCCGYTWNPNYYNFFSLRSNCPKCFGNYKRTHAEFIEEVYQLVGDEYEVLGKFINLKTKICIKHHKCGMTNDYTPRDFLQRSVRCKECFYNGQSKKEEEIARYLRNENIKFIRQYRFSDCVNLRELPFDFAIFNRDENLLFLIEYNGEQHYKPVDLFGGINKLLKQQENDEIKIKYCNDKHINLLIIHYKDFKKYRELIEAELNKYY</sequence>
<accession>A0ABX7L5I6</accession>
<proteinExistence type="predicted"/>
<name>A0ABX7L5I6_9BACL</name>
<gene>
    <name evidence="1" type="ORF">JRJ22_18960</name>
</gene>
<dbReference type="Gene3D" id="3.40.960.10">
    <property type="entry name" value="VSR Endonuclease"/>
    <property type="match status" value="1"/>
</dbReference>
<evidence type="ECO:0000313" key="1">
    <source>
        <dbReference type="EMBL" id="QSF43347.1"/>
    </source>
</evidence>
<dbReference type="RefSeq" id="WP_206100980.1">
    <property type="nucleotide sequence ID" value="NZ_CP070969.1"/>
</dbReference>
<evidence type="ECO:0000313" key="2">
    <source>
        <dbReference type="Proteomes" id="UP000663452"/>
    </source>
</evidence>
<dbReference type="EMBL" id="CP070969">
    <property type="protein sequence ID" value="QSF43347.1"/>
    <property type="molecule type" value="Genomic_DNA"/>
</dbReference>